<dbReference type="InterPro" id="IPR003715">
    <property type="entry name" value="Poly_export_N"/>
</dbReference>
<dbReference type="PANTHER" id="PTHR33619:SF3">
    <property type="entry name" value="POLYSACCHARIDE EXPORT PROTEIN GFCE-RELATED"/>
    <property type="match status" value="1"/>
</dbReference>
<feature type="domain" description="Soluble ligand binding" evidence="5">
    <location>
        <begin position="236"/>
        <end position="282"/>
    </location>
</feature>
<dbReference type="Proteomes" id="UP000176944">
    <property type="component" value="Chromosome"/>
</dbReference>
<protein>
    <submittedName>
        <fullName evidence="6">Polysaccharide biosynthesis/export family protein</fullName>
    </submittedName>
</protein>
<dbReference type="Gene3D" id="3.30.1950.10">
    <property type="entry name" value="wza like domain"/>
    <property type="match status" value="1"/>
</dbReference>
<name>A0A1D9G4E2_MOOP1</name>
<keyword evidence="3" id="KW-0812">Transmembrane</keyword>
<keyword evidence="3" id="KW-0472">Membrane</keyword>
<dbReference type="PANTHER" id="PTHR33619">
    <property type="entry name" value="POLYSACCHARIDE EXPORT PROTEIN GFCE-RELATED"/>
    <property type="match status" value="1"/>
</dbReference>
<evidence type="ECO:0000259" key="5">
    <source>
        <dbReference type="Pfam" id="PF10531"/>
    </source>
</evidence>
<proteinExistence type="predicted"/>
<evidence type="ECO:0000313" key="6">
    <source>
        <dbReference type="EMBL" id="AOY82270.1"/>
    </source>
</evidence>
<dbReference type="Pfam" id="PF02563">
    <property type="entry name" value="Poly_export"/>
    <property type="match status" value="1"/>
</dbReference>
<evidence type="ECO:0000256" key="1">
    <source>
        <dbReference type="ARBA" id="ARBA00022729"/>
    </source>
</evidence>
<feature type="domain" description="Polysaccharide export protein N-terminal" evidence="4">
    <location>
        <begin position="161"/>
        <end position="228"/>
    </location>
</feature>
<evidence type="ECO:0000313" key="7">
    <source>
        <dbReference type="Proteomes" id="UP000176944"/>
    </source>
</evidence>
<gene>
    <name evidence="6" type="ORF">BJP36_22560</name>
</gene>
<dbReference type="GO" id="GO:0015159">
    <property type="term" value="F:polysaccharide transmembrane transporter activity"/>
    <property type="evidence" value="ECO:0007669"/>
    <property type="project" value="InterPro"/>
</dbReference>
<evidence type="ECO:0000259" key="4">
    <source>
        <dbReference type="Pfam" id="PF02563"/>
    </source>
</evidence>
<keyword evidence="1" id="KW-0732">Signal</keyword>
<feature type="compositionally biased region" description="Low complexity" evidence="2">
    <location>
        <begin position="88"/>
        <end position="112"/>
    </location>
</feature>
<feature type="transmembrane region" description="Helical" evidence="3">
    <location>
        <begin position="12"/>
        <end position="33"/>
    </location>
</feature>
<feature type="region of interest" description="Disordered" evidence="2">
    <location>
        <begin position="64"/>
        <end position="130"/>
    </location>
</feature>
<dbReference type="InterPro" id="IPR049712">
    <property type="entry name" value="Poly_export"/>
</dbReference>
<dbReference type="EMBL" id="CP017708">
    <property type="protein sequence ID" value="AOY82270.1"/>
    <property type="molecule type" value="Genomic_DNA"/>
</dbReference>
<dbReference type="InterPro" id="IPR019554">
    <property type="entry name" value="Soluble_ligand-bd"/>
</dbReference>
<evidence type="ECO:0000256" key="2">
    <source>
        <dbReference type="SAM" id="MobiDB-lite"/>
    </source>
</evidence>
<sequence length="462" mass="50333">MTTDTHRFGNQVLNLYLFGGTVLFWLVSSGVWVSPGLAKLVGNLPTSGHNLGDGISDRAQLPTFSSIERETTETVESGERETTELETPETTPETTPKTTPETTPETIEVTETLPPPPPLSNPEPVSEENPLEQLEEMLPPLGYPETLSQVSPSDEFNRHYLGREDVIAVSVTNFPNLAFQSAIDSDGNIVVPLFGKLRVVGLTLEAAQDLIQKVLNEFVIDPQVVVSLLSTPQVQITVSGEVFRPGYYPLPPGTQPNQALTAAGGTTTIADLRTILIRRKSVVNNSIIEREIDLLTPLQNGTTPSELNLRDGDAIIVRKLEVGNTTDYDRQLVARSNLAQQQISVRVLSYPNGTIGNLTLANGSTFIDALTAISPNPDDADLDSIALIRFDPEQGKAVTQKLDGEKLLKGDVSQNVPLQDEDVIVVGRSLIAKISAALSVVTRPFNDFLGFRRFFEEIPELF</sequence>
<dbReference type="Pfam" id="PF10531">
    <property type="entry name" value="SLBB"/>
    <property type="match status" value="1"/>
</dbReference>
<organism evidence="6 7">
    <name type="scientific">Moorena producens (strain JHB)</name>
    <dbReference type="NCBI Taxonomy" id="1454205"/>
    <lineage>
        <taxon>Bacteria</taxon>
        <taxon>Bacillati</taxon>
        <taxon>Cyanobacteriota</taxon>
        <taxon>Cyanophyceae</taxon>
        <taxon>Coleofasciculales</taxon>
        <taxon>Coleofasciculaceae</taxon>
        <taxon>Moorena</taxon>
    </lineage>
</organism>
<feature type="compositionally biased region" description="Basic and acidic residues" evidence="2">
    <location>
        <begin position="67"/>
        <end position="83"/>
    </location>
</feature>
<keyword evidence="3" id="KW-1133">Transmembrane helix</keyword>
<accession>A0A1D9G4E2</accession>
<dbReference type="AlphaFoldDB" id="A0A1D9G4E2"/>
<dbReference type="Gene3D" id="3.10.560.10">
    <property type="entry name" value="Outer membrane lipoprotein wza domain like"/>
    <property type="match status" value="2"/>
</dbReference>
<evidence type="ECO:0000256" key="3">
    <source>
        <dbReference type="SAM" id="Phobius"/>
    </source>
</evidence>
<reference evidence="7" key="1">
    <citation type="submission" date="2016-10" db="EMBL/GenBank/DDBJ databases">
        <title>Comparative genomics uncovers the prolific and rare metabolic potential of the cyanobacterial genus Moorea.</title>
        <authorList>
            <person name="Leao T."/>
            <person name="Castelao G."/>
            <person name="Korobeynikov A."/>
            <person name="Monroe E.A."/>
            <person name="Podell S."/>
            <person name="Glukhov E."/>
            <person name="Allen E."/>
            <person name="Gerwick W.H."/>
            <person name="Gerwick L."/>
        </authorList>
    </citation>
    <scope>NUCLEOTIDE SEQUENCE [LARGE SCALE GENOMIC DNA]</scope>
    <source>
        <strain evidence="7">JHB</strain>
    </source>
</reference>